<dbReference type="Proteomes" id="UP000054270">
    <property type="component" value="Unassembled WGS sequence"/>
</dbReference>
<protein>
    <submittedName>
        <fullName evidence="1">Uncharacterized protein</fullName>
    </submittedName>
</protein>
<proteinExistence type="predicted"/>
<organism evidence="1 2">
    <name type="scientific">Hypholoma sublateritium (strain FD-334 SS-4)</name>
    <dbReference type="NCBI Taxonomy" id="945553"/>
    <lineage>
        <taxon>Eukaryota</taxon>
        <taxon>Fungi</taxon>
        <taxon>Dikarya</taxon>
        <taxon>Basidiomycota</taxon>
        <taxon>Agaricomycotina</taxon>
        <taxon>Agaricomycetes</taxon>
        <taxon>Agaricomycetidae</taxon>
        <taxon>Agaricales</taxon>
        <taxon>Agaricineae</taxon>
        <taxon>Strophariaceae</taxon>
        <taxon>Hypholoma</taxon>
    </lineage>
</organism>
<keyword evidence="2" id="KW-1185">Reference proteome</keyword>
<evidence type="ECO:0000313" key="2">
    <source>
        <dbReference type="Proteomes" id="UP000054270"/>
    </source>
</evidence>
<gene>
    <name evidence="1" type="ORF">HYPSUDRAFT_294076</name>
</gene>
<name>A0A0D2NB50_HYPSF</name>
<evidence type="ECO:0000313" key="1">
    <source>
        <dbReference type="EMBL" id="KJA16389.1"/>
    </source>
</evidence>
<dbReference type="AlphaFoldDB" id="A0A0D2NB50"/>
<dbReference type="EMBL" id="KN817622">
    <property type="protein sequence ID" value="KJA16389.1"/>
    <property type="molecule type" value="Genomic_DNA"/>
</dbReference>
<sequence>MPLLRLCDAACRSTLSGTRVQSVHEIALKMGPVWAEPAISIVLVVILPHAPPNKRHACHKVHGDCSIPLSSSPLQLPRCRSLDFSGTSVLYFCGESTRPRKRNQGRSSRMHKLFVALEEIDVEDISIFFPENLLERPISPTWRRHVISACTLSSQFFLCTVLLIQ</sequence>
<accession>A0A0D2NB50</accession>
<reference evidence="2" key="1">
    <citation type="submission" date="2014-04" db="EMBL/GenBank/DDBJ databases">
        <title>Evolutionary Origins and Diversification of the Mycorrhizal Mutualists.</title>
        <authorList>
            <consortium name="DOE Joint Genome Institute"/>
            <consortium name="Mycorrhizal Genomics Consortium"/>
            <person name="Kohler A."/>
            <person name="Kuo A."/>
            <person name="Nagy L.G."/>
            <person name="Floudas D."/>
            <person name="Copeland A."/>
            <person name="Barry K.W."/>
            <person name="Cichocki N."/>
            <person name="Veneault-Fourrey C."/>
            <person name="LaButti K."/>
            <person name="Lindquist E.A."/>
            <person name="Lipzen A."/>
            <person name="Lundell T."/>
            <person name="Morin E."/>
            <person name="Murat C."/>
            <person name="Riley R."/>
            <person name="Ohm R."/>
            <person name="Sun H."/>
            <person name="Tunlid A."/>
            <person name="Henrissat B."/>
            <person name="Grigoriev I.V."/>
            <person name="Hibbett D.S."/>
            <person name="Martin F."/>
        </authorList>
    </citation>
    <scope>NUCLEOTIDE SEQUENCE [LARGE SCALE GENOMIC DNA]</scope>
    <source>
        <strain evidence="2">FD-334 SS-4</strain>
    </source>
</reference>